<name>A0A2P5C9K9_PARAD</name>
<dbReference type="AlphaFoldDB" id="A0A2P5C9K9"/>
<keyword evidence="2" id="KW-1185">Reference proteome</keyword>
<reference evidence="2" key="1">
    <citation type="submission" date="2016-06" db="EMBL/GenBank/DDBJ databases">
        <title>Parallel loss of symbiosis genes in relatives of nitrogen-fixing non-legume Parasponia.</title>
        <authorList>
            <person name="Van Velzen R."/>
            <person name="Holmer R."/>
            <person name="Bu F."/>
            <person name="Rutten L."/>
            <person name="Van Zeijl A."/>
            <person name="Liu W."/>
            <person name="Santuari L."/>
            <person name="Cao Q."/>
            <person name="Sharma T."/>
            <person name="Shen D."/>
            <person name="Roswanjaya Y."/>
            <person name="Wardhani T."/>
            <person name="Kalhor M.S."/>
            <person name="Jansen J."/>
            <person name="Van den Hoogen J."/>
            <person name="Gungor B."/>
            <person name="Hartog M."/>
            <person name="Hontelez J."/>
            <person name="Verver J."/>
            <person name="Yang W.-C."/>
            <person name="Schijlen E."/>
            <person name="Repin R."/>
            <person name="Schilthuizen M."/>
            <person name="Schranz E."/>
            <person name="Heidstra R."/>
            <person name="Miyata K."/>
            <person name="Fedorova E."/>
            <person name="Kohlen W."/>
            <person name="Bisseling T."/>
            <person name="Smit S."/>
            <person name="Geurts R."/>
        </authorList>
    </citation>
    <scope>NUCLEOTIDE SEQUENCE [LARGE SCALE GENOMIC DNA]</scope>
    <source>
        <strain evidence="2">cv. WU1-14</strain>
    </source>
</reference>
<dbReference type="Proteomes" id="UP000237105">
    <property type="component" value="Unassembled WGS sequence"/>
</dbReference>
<evidence type="ECO:0000313" key="2">
    <source>
        <dbReference type="Proteomes" id="UP000237105"/>
    </source>
</evidence>
<protein>
    <submittedName>
        <fullName evidence="1">Uncharacterized protein</fullName>
    </submittedName>
</protein>
<sequence length="184" mass="20201">MGILFVMRKKSDGKSERIEKKSYLGLPSTDSQNPILGSSSAFLDSRGLLLDGSRAEFAAVSSHSDPSFANSYFFKVRAADPSHGSDLVGVGKSAQAGSLGDDQHSKFQILGAYSTYGLRFEYRVTIYPQRLDAKSDSKLQYAHVSNKVEHGNLQVANDALGLNFVADRRRTLVRNQILLVELEI</sequence>
<accession>A0A2P5C9K9</accession>
<gene>
    <name evidence="1" type="ORF">PanWU01x14_171180</name>
</gene>
<comment type="caution">
    <text evidence="1">The sequence shown here is derived from an EMBL/GenBank/DDBJ whole genome shotgun (WGS) entry which is preliminary data.</text>
</comment>
<proteinExistence type="predicted"/>
<dbReference type="EMBL" id="JXTB01000156">
    <property type="protein sequence ID" value="PON57756.1"/>
    <property type="molecule type" value="Genomic_DNA"/>
</dbReference>
<evidence type="ECO:0000313" key="1">
    <source>
        <dbReference type="EMBL" id="PON57756.1"/>
    </source>
</evidence>
<organism evidence="1 2">
    <name type="scientific">Parasponia andersonii</name>
    <name type="common">Sponia andersonii</name>
    <dbReference type="NCBI Taxonomy" id="3476"/>
    <lineage>
        <taxon>Eukaryota</taxon>
        <taxon>Viridiplantae</taxon>
        <taxon>Streptophyta</taxon>
        <taxon>Embryophyta</taxon>
        <taxon>Tracheophyta</taxon>
        <taxon>Spermatophyta</taxon>
        <taxon>Magnoliopsida</taxon>
        <taxon>eudicotyledons</taxon>
        <taxon>Gunneridae</taxon>
        <taxon>Pentapetalae</taxon>
        <taxon>rosids</taxon>
        <taxon>fabids</taxon>
        <taxon>Rosales</taxon>
        <taxon>Cannabaceae</taxon>
        <taxon>Parasponia</taxon>
    </lineage>
</organism>